<proteinExistence type="predicted"/>
<evidence type="ECO:0000313" key="2">
    <source>
        <dbReference type="EMBL" id="CAJ0589615.1"/>
    </source>
</evidence>
<dbReference type="EMBL" id="CATQJL010000001">
    <property type="protein sequence ID" value="CAJ0589615.1"/>
    <property type="molecule type" value="Genomic_DNA"/>
</dbReference>
<evidence type="ECO:0000256" key="1">
    <source>
        <dbReference type="SAM" id="MobiDB-lite"/>
    </source>
</evidence>
<feature type="compositionally biased region" description="Low complexity" evidence="1">
    <location>
        <begin position="1"/>
        <end position="15"/>
    </location>
</feature>
<reference evidence="2" key="1">
    <citation type="submission" date="2023-07" db="EMBL/GenBank/DDBJ databases">
        <authorList>
            <consortium name="CYATHOMIX"/>
        </authorList>
    </citation>
    <scope>NUCLEOTIDE SEQUENCE</scope>
    <source>
        <strain evidence="2">N/A</strain>
    </source>
</reference>
<comment type="caution">
    <text evidence="2">The sequence shown here is derived from an EMBL/GenBank/DDBJ whole genome shotgun (WGS) entry which is preliminary data.</text>
</comment>
<dbReference type="PANTHER" id="PTHR31430">
    <property type="entry name" value="PROTEIN CBG22332-RELATED"/>
    <property type="match status" value="1"/>
</dbReference>
<name>A0AA36GJS7_CYLNA</name>
<accession>A0AA36GJS7</accession>
<sequence length="304" mass="34013">MSTSSYPSSMTHSNTLISETSKVREREHLPYFVRKTPATQLLGVGVRCGSEEGSQLITLTVRWLDSSLDTQERWARINNSVTHHATTSPSLHGMLICDGPCRGIVDYTKMMEYPDCGHKICKRCQFNELSVPNADGSPGCCVPTCVRQTLINRVPLGKYRKEAREHGTPFLGVQQSSPTNSANASAATDFYVPSKINPTELLHVRVLILERLQSRIVRQKLERELPSDYNVDYVFDIIKERIGFTNGVKVYFTNASSIHGREELIPLPNTLENGRRTLLSLSGGRSTLTFVATKPGVRIFKQEK</sequence>
<dbReference type="Proteomes" id="UP001176961">
    <property type="component" value="Unassembled WGS sequence"/>
</dbReference>
<organism evidence="2 3">
    <name type="scientific">Cylicocyclus nassatus</name>
    <name type="common">Nematode worm</name>
    <dbReference type="NCBI Taxonomy" id="53992"/>
    <lineage>
        <taxon>Eukaryota</taxon>
        <taxon>Metazoa</taxon>
        <taxon>Ecdysozoa</taxon>
        <taxon>Nematoda</taxon>
        <taxon>Chromadorea</taxon>
        <taxon>Rhabditida</taxon>
        <taxon>Rhabditina</taxon>
        <taxon>Rhabditomorpha</taxon>
        <taxon>Strongyloidea</taxon>
        <taxon>Strongylidae</taxon>
        <taxon>Cylicocyclus</taxon>
    </lineage>
</organism>
<protein>
    <submittedName>
        <fullName evidence="2">Uncharacterized protein</fullName>
    </submittedName>
</protein>
<gene>
    <name evidence="2" type="ORF">CYNAS_LOCUS1598</name>
</gene>
<dbReference type="AlphaFoldDB" id="A0AA36GJS7"/>
<keyword evidence="3" id="KW-1185">Reference proteome</keyword>
<evidence type="ECO:0000313" key="3">
    <source>
        <dbReference type="Proteomes" id="UP001176961"/>
    </source>
</evidence>
<feature type="region of interest" description="Disordered" evidence="1">
    <location>
        <begin position="1"/>
        <end position="20"/>
    </location>
</feature>
<dbReference type="PANTHER" id="PTHR31430:SF4">
    <property type="entry name" value="RING-TYPE DOMAIN-CONTAINING PROTEIN"/>
    <property type="match status" value="1"/>
</dbReference>